<dbReference type="SUPFAM" id="SSF55073">
    <property type="entry name" value="Nucleotide cyclase"/>
    <property type="match status" value="1"/>
</dbReference>
<dbReference type="Pfam" id="PF00990">
    <property type="entry name" value="GGDEF"/>
    <property type="match status" value="1"/>
</dbReference>
<evidence type="ECO:0000256" key="1">
    <source>
        <dbReference type="SAM" id="Phobius"/>
    </source>
</evidence>
<dbReference type="Proteomes" id="UP000478837">
    <property type="component" value="Unassembled WGS sequence"/>
</dbReference>
<dbReference type="InterPro" id="IPR029787">
    <property type="entry name" value="Nucleotide_cyclase"/>
</dbReference>
<gene>
    <name evidence="4" type="ORF">GTW09_02250</name>
</gene>
<sequence>MKLSTQINLGLLVLILMVGAGASFLEIEQTKAQAIQSTETLSKETATRLNAQLSSFNESQWNNKSLLESIVDAAFLNKDVTHISVENDNGSVLIEKRTSNSAQGVSLLASVVELSDSSSQVEIPTTQNVVKVKSSPNSHYVNLWRQLLKICALCVVLYILAAIVVVLTSKRAVRSVGKVTKKLNELQNNDFSPSSIETSTKDFLYLVSAVNNLSLSLENKFKELTRQAEQFKSVASRDTLTKIANRNAFDRHMKALIGGISSPKEYAITLVRLAQLTNINHKLGMLAGDNYVCSVADIIKKASQEQFTGAFVFRISGGDFAILSDVQPKDVHEENLAIMSKGFTTINPLRDGSKAAWIGVARFTNSMSLKEIMESADSALMAATKRPQGWQFASDIAEVHSNAKWRERLNYVVSQQYADILIQPIMNLERNTPSYYETFARFKDKQTNDIIPMSQLIPASERLDLIPEVDKLVTSIVFKKLKVTAHQVGINLSNASIANSEFREWLIKQLSEHESLCHRIVFEVQDAALIHYNEEAVALCKRITQLGCRITVEHFGDNFASLSGLRAIQPAYVKLSGRLTESIHTNKDNQLFVSSLLNIARSLNIKVIAEKVEHEAESVALNNLDIIHQQGYYFSKPALWTVY</sequence>
<dbReference type="SUPFAM" id="SSF141868">
    <property type="entry name" value="EAL domain-like"/>
    <property type="match status" value="1"/>
</dbReference>
<dbReference type="Pfam" id="PF00563">
    <property type="entry name" value="EAL"/>
    <property type="match status" value="1"/>
</dbReference>
<feature type="transmembrane region" description="Helical" evidence="1">
    <location>
        <begin position="147"/>
        <end position="167"/>
    </location>
</feature>
<evidence type="ECO:0000313" key="5">
    <source>
        <dbReference type="Proteomes" id="UP000478837"/>
    </source>
</evidence>
<proteinExistence type="predicted"/>
<evidence type="ECO:0000313" key="4">
    <source>
        <dbReference type="EMBL" id="NDW20353.1"/>
    </source>
</evidence>
<keyword evidence="1" id="KW-0472">Membrane</keyword>
<dbReference type="EMBL" id="JAAAWP010000001">
    <property type="protein sequence ID" value="NDW20353.1"/>
    <property type="molecule type" value="Genomic_DNA"/>
</dbReference>
<comment type="caution">
    <text evidence="4">The sequence shown here is derived from an EMBL/GenBank/DDBJ whole genome shotgun (WGS) entry which is preliminary data.</text>
</comment>
<evidence type="ECO:0000259" key="2">
    <source>
        <dbReference type="PROSITE" id="PS50883"/>
    </source>
</evidence>
<dbReference type="PROSITE" id="PS50887">
    <property type="entry name" value="GGDEF"/>
    <property type="match status" value="1"/>
</dbReference>
<dbReference type="Gene3D" id="3.20.20.450">
    <property type="entry name" value="EAL domain"/>
    <property type="match status" value="1"/>
</dbReference>
<dbReference type="InterPro" id="IPR035919">
    <property type="entry name" value="EAL_sf"/>
</dbReference>
<dbReference type="PANTHER" id="PTHR33121:SF79">
    <property type="entry name" value="CYCLIC DI-GMP PHOSPHODIESTERASE PDED-RELATED"/>
    <property type="match status" value="1"/>
</dbReference>
<dbReference type="Gene3D" id="3.30.70.270">
    <property type="match status" value="1"/>
</dbReference>
<dbReference type="CDD" id="cd01948">
    <property type="entry name" value="EAL"/>
    <property type="match status" value="1"/>
</dbReference>
<dbReference type="InterPro" id="IPR000160">
    <property type="entry name" value="GGDEF_dom"/>
</dbReference>
<keyword evidence="5" id="KW-1185">Reference proteome</keyword>
<dbReference type="InterPro" id="IPR001633">
    <property type="entry name" value="EAL_dom"/>
</dbReference>
<keyword evidence="1" id="KW-0812">Transmembrane</keyword>
<feature type="domain" description="GGDEF" evidence="3">
    <location>
        <begin position="264"/>
        <end position="398"/>
    </location>
</feature>
<evidence type="ECO:0000259" key="3">
    <source>
        <dbReference type="PROSITE" id="PS50887"/>
    </source>
</evidence>
<dbReference type="RefSeq" id="WP_163109712.1">
    <property type="nucleotide sequence ID" value="NZ_JAAAWP010000001.1"/>
</dbReference>
<name>A0A6L9MR43_9ALTE</name>
<reference evidence="4 5" key="1">
    <citation type="submission" date="2020-01" db="EMBL/GenBank/DDBJ databases">
        <title>Genomes of bacteria type strains.</title>
        <authorList>
            <person name="Chen J."/>
            <person name="Zhu S."/>
            <person name="Yang J."/>
        </authorList>
    </citation>
    <scope>NUCLEOTIDE SEQUENCE [LARGE SCALE GENOMIC DNA]</scope>
    <source>
        <strain evidence="4 5">LMG 22958</strain>
    </source>
</reference>
<dbReference type="SMART" id="SM00052">
    <property type="entry name" value="EAL"/>
    <property type="match status" value="1"/>
</dbReference>
<dbReference type="PANTHER" id="PTHR33121">
    <property type="entry name" value="CYCLIC DI-GMP PHOSPHODIESTERASE PDEF"/>
    <property type="match status" value="1"/>
</dbReference>
<protein>
    <submittedName>
        <fullName evidence="4">EAL domain-containing protein</fullName>
    </submittedName>
</protein>
<feature type="transmembrane region" description="Helical" evidence="1">
    <location>
        <begin position="6"/>
        <end position="25"/>
    </location>
</feature>
<accession>A0A6L9MR43</accession>
<dbReference type="AlphaFoldDB" id="A0A6L9MR43"/>
<keyword evidence="1" id="KW-1133">Transmembrane helix</keyword>
<organism evidence="4 5">
    <name type="scientific">Alteromonas hispanica</name>
    <dbReference type="NCBI Taxonomy" id="315421"/>
    <lineage>
        <taxon>Bacteria</taxon>
        <taxon>Pseudomonadati</taxon>
        <taxon>Pseudomonadota</taxon>
        <taxon>Gammaproteobacteria</taxon>
        <taxon>Alteromonadales</taxon>
        <taxon>Alteromonadaceae</taxon>
        <taxon>Alteromonas/Salinimonas group</taxon>
        <taxon>Alteromonas</taxon>
    </lineage>
</organism>
<dbReference type="GO" id="GO:0071111">
    <property type="term" value="F:cyclic-guanylate-specific phosphodiesterase activity"/>
    <property type="evidence" value="ECO:0007669"/>
    <property type="project" value="InterPro"/>
</dbReference>
<dbReference type="InterPro" id="IPR050706">
    <property type="entry name" value="Cyclic-di-GMP_PDE-like"/>
</dbReference>
<dbReference type="InterPro" id="IPR043128">
    <property type="entry name" value="Rev_trsase/Diguanyl_cyclase"/>
</dbReference>
<dbReference type="SMART" id="SM00267">
    <property type="entry name" value="GGDEF"/>
    <property type="match status" value="1"/>
</dbReference>
<dbReference type="PROSITE" id="PS50883">
    <property type="entry name" value="EAL"/>
    <property type="match status" value="1"/>
</dbReference>
<feature type="domain" description="EAL" evidence="2">
    <location>
        <begin position="402"/>
        <end position="643"/>
    </location>
</feature>